<protein>
    <recommendedName>
        <fullName evidence="3">Macro domain-containing protein</fullName>
    </recommendedName>
</protein>
<accession>A0A8S3ULV2</accession>
<proteinExistence type="predicted"/>
<gene>
    <name evidence="1" type="ORF">MEDL_58293</name>
</gene>
<dbReference type="Gene3D" id="3.40.220.10">
    <property type="entry name" value="Leucine Aminopeptidase, subunit E, domain 1"/>
    <property type="match status" value="1"/>
</dbReference>
<dbReference type="AlphaFoldDB" id="A0A8S3ULV2"/>
<dbReference type="InterPro" id="IPR043472">
    <property type="entry name" value="Macro_dom-like"/>
</dbReference>
<comment type="caution">
    <text evidence="1">The sequence shown here is derived from an EMBL/GenBank/DDBJ whole genome shotgun (WGS) entry which is preliminary data.</text>
</comment>
<organism evidence="1 2">
    <name type="scientific">Mytilus edulis</name>
    <name type="common">Blue mussel</name>
    <dbReference type="NCBI Taxonomy" id="6550"/>
    <lineage>
        <taxon>Eukaryota</taxon>
        <taxon>Metazoa</taxon>
        <taxon>Spiralia</taxon>
        <taxon>Lophotrochozoa</taxon>
        <taxon>Mollusca</taxon>
        <taxon>Bivalvia</taxon>
        <taxon>Autobranchia</taxon>
        <taxon>Pteriomorphia</taxon>
        <taxon>Mytilida</taxon>
        <taxon>Mytiloidea</taxon>
        <taxon>Mytilidae</taxon>
        <taxon>Mytilinae</taxon>
        <taxon>Mytilus</taxon>
    </lineage>
</organism>
<name>A0A8S3ULV2_MYTED</name>
<dbReference type="Proteomes" id="UP000683360">
    <property type="component" value="Unassembled WGS sequence"/>
</dbReference>
<dbReference type="EMBL" id="CAJPWZ010002853">
    <property type="protein sequence ID" value="CAG2246295.1"/>
    <property type="molecule type" value="Genomic_DNA"/>
</dbReference>
<reference evidence="1" key="1">
    <citation type="submission" date="2021-03" db="EMBL/GenBank/DDBJ databases">
        <authorList>
            <person name="Bekaert M."/>
        </authorList>
    </citation>
    <scope>NUCLEOTIDE SEQUENCE</scope>
</reference>
<evidence type="ECO:0008006" key="3">
    <source>
        <dbReference type="Google" id="ProtNLM"/>
    </source>
</evidence>
<evidence type="ECO:0000313" key="2">
    <source>
        <dbReference type="Proteomes" id="UP000683360"/>
    </source>
</evidence>
<keyword evidence="2" id="KW-1185">Reference proteome</keyword>
<sequence length="264" mass="29418">MEQILMEFEHVKLKIYVGTLRAADVNAIVNLTTAEFNGIKAKQSDTIESLGGDVLEREFKVQRATMIKDGIAVTTAGGGINFNCDCIIHLDSSGSRDLKSGLIKAIMKTEELLLNSVAFSVEAITEMGFSIDQVAGIFSQVIPGLNKTFVEINIVCSSQELVDRFVSHLEHSLCSIDEKRTNFFSKPKNALRPARKIKVMSDTTISMKVFAKNDTIANTAITELQKLLHKDFKETPLDNVDIKFLSEDEVRIQPLYRLKPSYNL</sequence>
<dbReference type="SUPFAM" id="SSF52949">
    <property type="entry name" value="Macro domain-like"/>
    <property type="match status" value="1"/>
</dbReference>
<dbReference type="OrthoDB" id="10444277at2759"/>
<evidence type="ECO:0000313" key="1">
    <source>
        <dbReference type="EMBL" id="CAG2246295.1"/>
    </source>
</evidence>